<dbReference type="SUPFAM" id="SSF50494">
    <property type="entry name" value="Trypsin-like serine proteases"/>
    <property type="match status" value="1"/>
</dbReference>
<dbReference type="InterPro" id="IPR001940">
    <property type="entry name" value="Peptidase_S1C"/>
</dbReference>
<dbReference type="InterPro" id="IPR001478">
    <property type="entry name" value="PDZ"/>
</dbReference>
<reference evidence="4 5" key="1">
    <citation type="submission" date="2017-09" db="EMBL/GenBank/DDBJ databases">
        <title>Depth-based differentiation of microbial function through sediment-hosted aquifers and enrichment of novel symbionts in the deep terrestrial subsurface.</title>
        <authorList>
            <person name="Probst A.J."/>
            <person name="Ladd B."/>
            <person name="Jarett J.K."/>
            <person name="Geller-Mcgrath D.E."/>
            <person name="Sieber C.M."/>
            <person name="Emerson J.B."/>
            <person name="Anantharaman K."/>
            <person name="Thomas B.C."/>
            <person name="Malmstrom R."/>
            <person name="Stieglmeier M."/>
            <person name="Klingl A."/>
            <person name="Woyke T."/>
            <person name="Ryan C.M."/>
            <person name="Banfield J.F."/>
        </authorList>
    </citation>
    <scope>NUCLEOTIDE SEQUENCE [LARGE SCALE GENOMIC DNA]</scope>
    <source>
        <strain evidence="4">CG10_big_fil_rev_8_21_14_0_10_37_15</strain>
    </source>
</reference>
<keyword evidence="2" id="KW-0378">Hydrolase</keyword>
<dbReference type="Gene3D" id="2.30.42.10">
    <property type="match status" value="1"/>
</dbReference>
<dbReference type="GO" id="GO:0004252">
    <property type="term" value="F:serine-type endopeptidase activity"/>
    <property type="evidence" value="ECO:0007669"/>
    <property type="project" value="InterPro"/>
</dbReference>
<dbReference type="Gene3D" id="2.40.10.120">
    <property type="match status" value="1"/>
</dbReference>
<feature type="domain" description="PDZ" evidence="3">
    <location>
        <begin position="266"/>
        <end position="335"/>
    </location>
</feature>
<dbReference type="Proteomes" id="UP000230208">
    <property type="component" value="Unassembled WGS sequence"/>
</dbReference>
<dbReference type="CDD" id="cd06779">
    <property type="entry name" value="cpPDZ_Deg_HtrA-like"/>
    <property type="match status" value="1"/>
</dbReference>
<sequence>MNILEHDKLTIEAVKKVAPSVVSIVISKYLPNVKGIYGMPALPFKNPFVFDDVENEKKEKVKIGGGSGFIVHPDGLILTNKHVVLDADAEYTALTIDGEEYPAKIISSDPINDIAVIKINAKNLPAVHLGNSGKLELGQTVIAIGNALGMFSNTVSKGIISGLSRSISAALGTEGEMEHLRGVLQTDVAINQGNSGGPLINLDGEAIGINTAIIYGAQNIGFSIPINWAKQDLEDIIKHGRIIKPFIGLNYIMLDKKLQKQYSLPVGAGALIIRNHQPGAVAIVPNSPADKAGVKENDIITELNEEKIDEEMDMRDLLQKYEVGSEIELTVLRKDEHLKLKATIEERK</sequence>
<dbReference type="InterPro" id="IPR051201">
    <property type="entry name" value="Chloro_Bact_Ser_Proteases"/>
</dbReference>
<gene>
    <name evidence="4" type="ORF">COV30_00250</name>
</gene>
<protein>
    <recommendedName>
        <fullName evidence="3">PDZ domain-containing protein</fullName>
    </recommendedName>
</protein>
<accession>A0A2H0R6J8</accession>
<evidence type="ECO:0000313" key="4">
    <source>
        <dbReference type="EMBL" id="PIR42123.1"/>
    </source>
</evidence>
<dbReference type="EMBL" id="PCXP01000002">
    <property type="protein sequence ID" value="PIR42123.1"/>
    <property type="molecule type" value="Genomic_DNA"/>
</dbReference>
<dbReference type="InterPro" id="IPR009003">
    <property type="entry name" value="Peptidase_S1_PA"/>
</dbReference>
<dbReference type="PANTHER" id="PTHR43343:SF3">
    <property type="entry name" value="PROTEASE DO-LIKE 8, CHLOROPLASTIC"/>
    <property type="match status" value="1"/>
</dbReference>
<organism evidence="4 5">
    <name type="scientific">Candidatus Yanofskybacteria bacterium CG10_big_fil_rev_8_21_14_0_10_37_15</name>
    <dbReference type="NCBI Taxonomy" id="1975097"/>
    <lineage>
        <taxon>Bacteria</taxon>
        <taxon>Candidatus Yanofskyibacteriota</taxon>
    </lineage>
</organism>
<evidence type="ECO:0000313" key="5">
    <source>
        <dbReference type="Proteomes" id="UP000230208"/>
    </source>
</evidence>
<dbReference type="PANTHER" id="PTHR43343">
    <property type="entry name" value="PEPTIDASE S12"/>
    <property type="match status" value="1"/>
</dbReference>
<dbReference type="SMART" id="SM00228">
    <property type="entry name" value="PDZ"/>
    <property type="match status" value="1"/>
</dbReference>
<dbReference type="InterPro" id="IPR036034">
    <property type="entry name" value="PDZ_sf"/>
</dbReference>
<evidence type="ECO:0000259" key="3">
    <source>
        <dbReference type="SMART" id="SM00228"/>
    </source>
</evidence>
<dbReference type="SUPFAM" id="SSF50156">
    <property type="entry name" value="PDZ domain-like"/>
    <property type="match status" value="1"/>
</dbReference>
<dbReference type="Pfam" id="PF13365">
    <property type="entry name" value="Trypsin_2"/>
    <property type="match status" value="1"/>
</dbReference>
<evidence type="ECO:0000256" key="2">
    <source>
        <dbReference type="ARBA" id="ARBA00022801"/>
    </source>
</evidence>
<name>A0A2H0R6J8_9BACT</name>
<dbReference type="AlphaFoldDB" id="A0A2H0R6J8"/>
<dbReference type="GO" id="GO:0006508">
    <property type="term" value="P:proteolysis"/>
    <property type="evidence" value="ECO:0007669"/>
    <property type="project" value="UniProtKB-KW"/>
</dbReference>
<proteinExistence type="predicted"/>
<keyword evidence="1" id="KW-0645">Protease</keyword>
<dbReference type="PRINTS" id="PR00834">
    <property type="entry name" value="PROTEASES2C"/>
</dbReference>
<evidence type="ECO:0000256" key="1">
    <source>
        <dbReference type="ARBA" id="ARBA00022670"/>
    </source>
</evidence>
<dbReference type="Pfam" id="PF13180">
    <property type="entry name" value="PDZ_2"/>
    <property type="match status" value="1"/>
</dbReference>
<comment type="caution">
    <text evidence="4">The sequence shown here is derived from an EMBL/GenBank/DDBJ whole genome shotgun (WGS) entry which is preliminary data.</text>
</comment>